<dbReference type="GO" id="GO:0005634">
    <property type="term" value="C:nucleus"/>
    <property type="evidence" value="ECO:0007669"/>
    <property type="project" value="UniProtKB-SubCell"/>
</dbReference>
<feature type="domain" description="RNA polymerase N-terminal" evidence="11">
    <location>
        <begin position="251"/>
        <end position="430"/>
    </location>
</feature>
<evidence type="ECO:0000256" key="9">
    <source>
        <dbReference type="ARBA" id="ARBA00023242"/>
    </source>
</evidence>
<reference evidence="12 13" key="1">
    <citation type="journal article" date="2015" name="Genome Biol. Evol.">
        <title>Comparative Genomics of a Bacterivorous Green Alga Reveals Evolutionary Causalities and Consequences of Phago-Mixotrophic Mode of Nutrition.</title>
        <authorList>
            <person name="Burns J.A."/>
            <person name="Paasch A."/>
            <person name="Narechania A."/>
            <person name="Kim E."/>
        </authorList>
    </citation>
    <scope>NUCLEOTIDE SEQUENCE [LARGE SCALE GENOMIC DNA]</scope>
    <source>
        <strain evidence="12 13">PLY_AMNH</strain>
    </source>
</reference>
<accession>A0AAE0FK63</accession>
<keyword evidence="8 10" id="KW-0804">Transcription</keyword>
<sequence length="432" mass="48822">MANAGLEQMFYTKEPFKEKAAPKKIKSIRFGLMSSQEVVKTGEFHVFERSLYTQPQRLPAPNGVLDLRLGTSDKKGECSTCKAKMIDCAGHYGYVKLELPVFHIGYFKHIIGVLQCVCKGCSRVMLGSKERAHYFKRFRSPKTEVLQRKALFKALNNKCKNVKVCPHCGETNGVVKKATASLKIIHDKYAKAPVDLASFTKEFDEAIKYNDQLKTLTNKVQDDMNPLRVLQIFERISDEDTELLDLYDRPEHLIMQHIAVPPVCIRPSVEMETGTGSNEDDITMKLMQIIEVNNILRQGLEKGLPIVNFMEQWDFLQVQCAMYINSDVPGLPATAQPQGKPLRGFVQRLKGKTGRFRGNLSGKRVDFSGRTVISPDPNLRVDQVGVPVHQAMVLTYPEKVSRYNIEKLRQCVLNGKMKHPGANFVVYPDGNK</sequence>
<evidence type="ECO:0000256" key="6">
    <source>
        <dbReference type="ARBA" id="ARBA00022723"/>
    </source>
</evidence>
<gene>
    <name evidence="12" type="ORF">CYMTET_30006</name>
</gene>
<evidence type="ECO:0000256" key="5">
    <source>
        <dbReference type="ARBA" id="ARBA00022695"/>
    </source>
</evidence>
<dbReference type="GO" id="GO:0000428">
    <property type="term" value="C:DNA-directed RNA polymerase complex"/>
    <property type="evidence" value="ECO:0007669"/>
    <property type="project" value="UniProtKB-KW"/>
</dbReference>
<evidence type="ECO:0000256" key="3">
    <source>
        <dbReference type="ARBA" id="ARBA00022478"/>
    </source>
</evidence>
<feature type="non-terminal residue" evidence="12">
    <location>
        <position position="432"/>
    </location>
</feature>
<dbReference type="InterPro" id="IPR006592">
    <property type="entry name" value="RNA_pol_N"/>
</dbReference>
<dbReference type="InterPro" id="IPR015700">
    <property type="entry name" value="RPC1"/>
</dbReference>
<comment type="caution">
    <text evidence="12">The sequence shown here is derived from an EMBL/GenBank/DDBJ whole genome shotgun (WGS) entry which is preliminary data.</text>
</comment>
<dbReference type="GO" id="GO:0006351">
    <property type="term" value="P:DNA-templated transcription"/>
    <property type="evidence" value="ECO:0007669"/>
    <property type="project" value="InterPro"/>
</dbReference>
<proteinExistence type="inferred from homology"/>
<organism evidence="12 13">
    <name type="scientific">Cymbomonas tetramitiformis</name>
    <dbReference type="NCBI Taxonomy" id="36881"/>
    <lineage>
        <taxon>Eukaryota</taxon>
        <taxon>Viridiplantae</taxon>
        <taxon>Chlorophyta</taxon>
        <taxon>Pyramimonadophyceae</taxon>
        <taxon>Pyramimonadales</taxon>
        <taxon>Pyramimonadaceae</taxon>
        <taxon>Cymbomonas</taxon>
    </lineage>
</organism>
<evidence type="ECO:0000256" key="2">
    <source>
        <dbReference type="ARBA" id="ARBA00007207"/>
    </source>
</evidence>
<dbReference type="GO" id="GO:0003899">
    <property type="term" value="F:DNA-directed RNA polymerase activity"/>
    <property type="evidence" value="ECO:0007669"/>
    <property type="project" value="UniProtKB-EC"/>
</dbReference>
<dbReference type="EMBL" id="LGRX02017167">
    <property type="protein sequence ID" value="KAK3261073.1"/>
    <property type="molecule type" value="Genomic_DNA"/>
</dbReference>
<dbReference type="InterPro" id="IPR007080">
    <property type="entry name" value="RNA_pol_Rpb1_1"/>
</dbReference>
<keyword evidence="13" id="KW-1185">Reference proteome</keyword>
<keyword evidence="7" id="KW-0862">Zinc</keyword>
<dbReference type="FunFam" id="4.10.860.120:FF:000004">
    <property type="entry name" value="DNA-directed RNA polymerase subunit"/>
    <property type="match status" value="1"/>
</dbReference>
<protein>
    <recommendedName>
        <fullName evidence="10">DNA-directed RNA polymerase subunit</fullName>
        <ecNumber evidence="10">2.7.7.6</ecNumber>
    </recommendedName>
</protein>
<keyword evidence="9" id="KW-0539">Nucleus</keyword>
<name>A0AAE0FK63_9CHLO</name>
<dbReference type="Gene3D" id="2.40.40.20">
    <property type="match status" value="1"/>
</dbReference>
<evidence type="ECO:0000313" key="12">
    <source>
        <dbReference type="EMBL" id="KAK3261073.1"/>
    </source>
</evidence>
<comment type="catalytic activity">
    <reaction evidence="10">
        <text>RNA(n) + a ribonucleoside 5'-triphosphate = RNA(n+1) + diphosphate</text>
        <dbReference type="Rhea" id="RHEA:21248"/>
        <dbReference type="Rhea" id="RHEA-COMP:14527"/>
        <dbReference type="Rhea" id="RHEA-COMP:17342"/>
        <dbReference type="ChEBI" id="CHEBI:33019"/>
        <dbReference type="ChEBI" id="CHEBI:61557"/>
        <dbReference type="ChEBI" id="CHEBI:140395"/>
        <dbReference type="EC" id="2.7.7.6"/>
    </reaction>
</comment>
<dbReference type="PANTHER" id="PTHR48446:SF1">
    <property type="entry name" value="DNA-DIRECTED RNA POLYMERASE SUBUNIT BETA' N-TERMINAL SECTION"/>
    <property type="match status" value="1"/>
</dbReference>
<evidence type="ECO:0000256" key="4">
    <source>
        <dbReference type="ARBA" id="ARBA00022679"/>
    </source>
</evidence>
<comment type="function">
    <text evidence="10">DNA-dependent RNA polymerase catalyzes the transcription of DNA into RNA using the four ribonucleoside triphosphates as substrates.</text>
</comment>
<evidence type="ECO:0000256" key="10">
    <source>
        <dbReference type="RuleBase" id="RU004279"/>
    </source>
</evidence>
<dbReference type="SMART" id="SM00663">
    <property type="entry name" value="RPOLA_N"/>
    <property type="match status" value="1"/>
</dbReference>
<dbReference type="GO" id="GO:0003677">
    <property type="term" value="F:DNA binding"/>
    <property type="evidence" value="ECO:0007669"/>
    <property type="project" value="InterPro"/>
</dbReference>
<dbReference type="EC" id="2.7.7.6" evidence="10"/>
<keyword evidence="6" id="KW-0479">Metal-binding</keyword>
<dbReference type="Proteomes" id="UP001190700">
    <property type="component" value="Unassembled WGS sequence"/>
</dbReference>
<comment type="similarity">
    <text evidence="2">Belongs to the RNA polymerase beta' chain family. RpoC1 subfamily.</text>
</comment>
<keyword evidence="3 10" id="KW-0240">DNA-directed RNA polymerase</keyword>
<evidence type="ECO:0000259" key="11">
    <source>
        <dbReference type="SMART" id="SM00663"/>
    </source>
</evidence>
<evidence type="ECO:0000256" key="1">
    <source>
        <dbReference type="ARBA" id="ARBA00004123"/>
    </source>
</evidence>
<dbReference type="PANTHER" id="PTHR48446">
    <property type="entry name" value="DNA-DIRECTED RNA POLYMERASE SUBUNIT BETA' N-TERMINAL SECTION"/>
    <property type="match status" value="1"/>
</dbReference>
<dbReference type="GO" id="GO:0046872">
    <property type="term" value="F:metal ion binding"/>
    <property type="evidence" value="ECO:0007669"/>
    <property type="project" value="UniProtKB-KW"/>
</dbReference>
<dbReference type="InterPro" id="IPR044893">
    <property type="entry name" value="RNA_pol_Rpb1_clamp_domain"/>
</dbReference>
<evidence type="ECO:0000256" key="8">
    <source>
        <dbReference type="ARBA" id="ARBA00023163"/>
    </source>
</evidence>
<keyword evidence="5 10" id="KW-0548">Nucleotidyltransferase</keyword>
<dbReference type="Pfam" id="PF04997">
    <property type="entry name" value="RNA_pol_Rpb1_1"/>
    <property type="match status" value="1"/>
</dbReference>
<dbReference type="Pfam" id="PF00623">
    <property type="entry name" value="RNA_pol_Rpb1_2"/>
    <property type="match status" value="1"/>
</dbReference>
<comment type="subcellular location">
    <subcellularLocation>
        <location evidence="1">Nucleus</location>
    </subcellularLocation>
</comment>
<evidence type="ECO:0000313" key="13">
    <source>
        <dbReference type="Proteomes" id="UP001190700"/>
    </source>
</evidence>
<keyword evidence="4 10" id="KW-0808">Transferase</keyword>
<dbReference type="AlphaFoldDB" id="A0AAE0FK63"/>
<evidence type="ECO:0000256" key="7">
    <source>
        <dbReference type="ARBA" id="ARBA00022833"/>
    </source>
</evidence>
<dbReference type="InterPro" id="IPR000722">
    <property type="entry name" value="RNA_pol_asu"/>
</dbReference>
<dbReference type="SUPFAM" id="SSF64484">
    <property type="entry name" value="beta and beta-prime subunits of DNA dependent RNA-polymerase"/>
    <property type="match status" value="1"/>
</dbReference>
<dbReference type="Gene3D" id="4.10.860.120">
    <property type="entry name" value="RNA polymerase II, clamp domain"/>
    <property type="match status" value="1"/>
</dbReference>